<dbReference type="Gene3D" id="1.10.260.40">
    <property type="entry name" value="lambda repressor-like DNA-binding domains"/>
    <property type="match status" value="1"/>
</dbReference>
<dbReference type="OrthoDB" id="433986at2"/>
<accession>A0A2S4MHT4</accession>
<reference evidence="2 3" key="1">
    <citation type="submission" date="2018-01" db="EMBL/GenBank/DDBJ databases">
        <title>Genomic Encyclopedia of Type Strains, Phase III (KMG-III): the genomes of soil and plant-associated and newly described type strains.</title>
        <authorList>
            <person name="Whitman W."/>
        </authorList>
    </citation>
    <scope>NUCLEOTIDE SEQUENCE [LARGE SCALE GENOMIC DNA]</scope>
    <source>
        <strain evidence="2 3">1131</strain>
    </source>
</reference>
<dbReference type="Gene3D" id="1.25.40.10">
    <property type="entry name" value="Tetratricopeptide repeat domain"/>
    <property type="match status" value="1"/>
</dbReference>
<dbReference type="SUPFAM" id="SSF47413">
    <property type="entry name" value="lambda repressor-like DNA-binding domains"/>
    <property type="match status" value="1"/>
</dbReference>
<dbReference type="SMART" id="SM00530">
    <property type="entry name" value="HTH_XRE"/>
    <property type="match status" value="1"/>
</dbReference>
<dbReference type="Proteomes" id="UP000236919">
    <property type="component" value="Unassembled WGS sequence"/>
</dbReference>
<feature type="domain" description="HTH cro/C1-type" evidence="1">
    <location>
        <begin position="14"/>
        <end position="72"/>
    </location>
</feature>
<dbReference type="PROSITE" id="PS50943">
    <property type="entry name" value="HTH_CROC1"/>
    <property type="match status" value="1"/>
</dbReference>
<name>A0A2S4MHT4_9HYPH</name>
<dbReference type="InterPro" id="IPR011990">
    <property type="entry name" value="TPR-like_helical_dom_sf"/>
</dbReference>
<dbReference type="RefSeq" id="WP_146055844.1">
    <property type="nucleotide sequence ID" value="NZ_PQFZ01000003.1"/>
</dbReference>
<dbReference type="EMBL" id="PQFZ01000003">
    <property type="protein sequence ID" value="POR54313.1"/>
    <property type="molecule type" value="Genomic_DNA"/>
</dbReference>
<evidence type="ECO:0000313" key="2">
    <source>
        <dbReference type="EMBL" id="POR54313.1"/>
    </source>
</evidence>
<evidence type="ECO:0000259" key="1">
    <source>
        <dbReference type="PROSITE" id="PS50943"/>
    </source>
</evidence>
<dbReference type="GO" id="GO:0003677">
    <property type="term" value="F:DNA binding"/>
    <property type="evidence" value="ECO:0007669"/>
    <property type="project" value="InterPro"/>
</dbReference>
<organism evidence="2 3">
    <name type="scientific">Bosea psychrotolerans</name>
    <dbReference type="NCBI Taxonomy" id="1871628"/>
    <lineage>
        <taxon>Bacteria</taxon>
        <taxon>Pseudomonadati</taxon>
        <taxon>Pseudomonadota</taxon>
        <taxon>Alphaproteobacteria</taxon>
        <taxon>Hyphomicrobiales</taxon>
        <taxon>Boseaceae</taxon>
        <taxon>Bosea</taxon>
    </lineage>
</organism>
<dbReference type="InterPro" id="IPR010982">
    <property type="entry name" value="Lambda_DNA-bd_dom_sf"/>
</dbReference>
<dbReference type="AlphaFoldDB" id="A0A2S4MHT4"/>
<proteinExistence type="predicted"/>
<keyword evidence="3" id="KW-1185">Reference proteome</keyword>
<evidence type="ECO:0000313" key="3">
    <source>
        <dbReference type="Proteomes" id="UP000236919"/>
    </source>
</evidence>
<protein>
    <recommendedName>
        <fullName evidence="1">HTH cro/C1-type domain-containing protein</fullName>
    </recommendedName>
</protein>
<sequence>MAHQTFGQALGELILQKRRALGLTQTQLAEDAYNTSSKTRRISELESGLVANPHLKTIDPIILALKIAPAEIEECAKRATKQPDSDLDRAYREARNLIDAIARQFEHSKPNASLADLDDFLRGKAAEWSALRNRIASIDVPEAALSKLKDDANIALAEGQFDKVDELLAHAEEHYQNDRTLAEIRKHAAIRVTRGDNCLLGGRPDTALAHYRSAAEFFKPFDEKEMAKLLEDSAHRIYEVAKRSLNPAFHLAIELLKPLLDLDHVKSSARLLAGANYRLGLTMRNYYLSNPQNVGKNTLDKAIFYSRQAANYSGNEDESFDVGSMKVNLANLLLDRAKLENGSETADVTEAISLLQNLRINLRNDKKAQELRSYTCNSLGAALLTSRNIDAPIDTNEALDQALGAFRETLEISELYSDAENWGAAKANIGGVLAEMASTKNLESHKANFLRIRAISEFNSAIETTSVIAYPLHAAALHELLARVLTDHAVAIDNEIGEVYLVRAIQSYEISGSIFNREQHPHRWAQIQERIGSIFAHHARMPNVTSSKEDIAKAITYLEEAAAVFDKIGAKEEAANSREKINLLRN</sequence>
<dbReference type="InterPro" id="IPR001387">
    <property type="entry name" value="Cro/C1-type_HTH"/>
</dbReference>
<dbReference type="CDD" id="cd00093">
    <property type="entry name" value="HTH_XRE"/>
    <property type="match status" value="1"/>
</dbReference>
<gene>
    <name evidence="2" type="ORF">CYD53_103417</name>
</gene>
<comment type="caution">
    <text evidence="2">The sequence shown here is derived from an EMBL/GenBank/DDBJ whole genome shotgun (WGS) entry which is preliminary data.</text>
</comment>